<dbReference type="InterPro" id="IPR057191">
    <property type="entry name" value="DUF7869"/>
</dbReference>
<evidence type="ECO:0000313" key="2">
    <source>
        <dbReference type="EMBL" id="KAF4651892.1"/>
    </source>
</evidence>
<evidence type="ECO:0000313" key="3">
    <source>
        <dbReference type="Proteomes" id="UP000591131"/>
    </source>
</evidence>
<evidence type="ECO:0000259" key="1">
    <source>
        <dbReference type="Pfam" id="PF25273"/>
    </source>
</evidence>
<feature type="domain" description="DUF7869" evidence="1">
    <location>
        <begin position="351"/>
        <end position="556"/>
    </location>
</feature>
<dbReference type="Proteomes" id="UP000591131">
    <property type="component" value="Unassembled WGS sequence"/>
</dbReference>
<keyword evidence="3" id="KW-1185">Reference proteome</keyword>
<organism evidence="2 3">
    <name type="scientific">Perkinsus chesapeaki</name>
    <name type="common">Clam parasite</name>
    <name type="synonym">Perkinsus andrewsi</name>
    <dbReference type="NCBI Taxonomy" id="330153"/>
    <lineage>
        <taxon>Eukaryota</taxon>
        <taxon>Sar</taxon>
        <taxon>Alveolata</taxon>
        <taxon>Perkinsozoa</taxon>
        <taxon>Perkinsea</taxon>
        <taxon>Perkinsida</taxon>
        <taxon>Perkinsidae</taxon>
        <taxon>Perkinsus</taxon>
    </lineage>
</organism>
<comment type="caution">
    <text evidence="2">The sequence shown here is derived from an EMBL/GenBank/DDBJ whole genome shotgun (WGS) entry which is preliminary data.</text>
</comment>
<dbReference type="AlphaFoldDB" id="A0A7J6KYA3"/>
<dbReference type="EMBL" id="JAAPAO010000991">
    <property type="protein sequence ID" value="KAF4651892.1"/>
    <property type="molecule type" value="Genomic_DNA"/>
</dbReference>
<name>A0A7J6KYA3_PERCH</name>
<dbReference type="OrthoDB" id="5966248at2759"/>
<gene>
    <name evidence="2" type="ORF">FOL47_011380</name>
</gene>
<sequence length="612" mass="70298">MDNTIFVCSHDRPKEAANRLDRATICQVVAEGCCSKRCLERLSVDDIIEARKAFALEEESGLARSRDGRSQLLLEVCRQHGMVEQVSTSETKFVTKIYWRPSCWAAVRKFLGVGNDLLAEVKAKAESQENLVPRYVVRRVTANFSGRRAQVCEFIASLFRRIGEFMPDSNSLIVPFFSKRAVISYLKDHWNIHFGTSDNPPSTRSIYRYLADPKLLRKISRHGIHDDIAAIQPQLPDIGHEGLLVNVCFRKHQRFGRCQECCEMQLVLAKSRCEADKKVIMERYQKHLESIRLQRTIYYKAKIESIENPDQLLTIIADGPDQYLTRVPHLLWRSGKHAPKYDDSCLPKLKLELVICHGRRGPNIFLYVAPPDKSHGSNMVIESFERTLSELQKHQDLPRRIHVQLDNPTGENKNKYVFGYFAEKISEGLLDRVDIMFLPPSHTHEDVDMRHHQYGSRLKVSEFIDGQQICDVVEKCLAGHNPEEPGKARLKRRRVMDTLMSRETLKPRAQTMYNIRDWKKRFGVTIPRIQGITTAYAYRLEMDKLTGDVVLAYKKTMACPQWEAVQVFIPSGTFEGLPEPEAESANSDKHDKLAAESLRRLPVDCPTCFTEK</sequence>
<proteinExistence type="predicted"/>
<reference evidence="2 3" key="1">
    <citation type="submission" date="2020-04" db="EMBL/GenBank/DDBJ databases">
        <title>Perkinsus chesapeaki whole genome sequence.</title>
        <authorList>
            <person name="Bogema D.R."/>
        </authorList>
    </citation>
    <scope>NUCLEOTIDE SEQUENCE [LARGE SCALE GENOMIC DNA]</scope>
    <source>
        <strain evidence="2">ATCC PRA-425</strain>
    </source>
</reference>
<dbReference type="PANTHER" id="PTHR33153">
    <property type="entry name" value="MYND-TYPE DOMAIN-CONTAINING PROTEIN"/>
    <property type="match status" value="1"/>
</dbReference>
<dbReference type="PANTHER" id="PTHR33153:SF3">
    <property type="entry name" value="TRAFFICKING PROTEIN PARTICLE COMPLEX SUBUNIT 11 DOMAIN-CONTAINING PROTEIN"/>
    <property type="match status" value="1"/>
</dbReference>
<dbReference type="Pfam" id="PF25273">
    <property type="entry name" value="DUF7869"/>
    <property type="match status" value="1"/>
</dbReference>
<feature type="non-terminal residue" evidence="2">
    <location>
        <position position="612"/>
    </location>
</feature>
<accession>A0A7J6KYA3</accession>
<protein>
    <recommendedName>
        <fullName evidence="1">DUF7869 domain-containing protein</fullName>
    </recommendedName>
</protein>